<dbReference type="AlphaFoldDB" id="A0A379TMS1"/>
<evidence type="ECO:0000313" key="2">
    <source>
        <dbReference type="EMBL" id="SUG51932.1"/>
    </source>
</evidence>
<dbReference type="Proteomes" id="UP000255443">
    <property type="component" value="Unassembled WGS sequence"/>
</dbReference>
<sequence length="70" mass="7866">MDSLWPNLATAGPQVRHASALIVCGNFERASCTGRVFFEDERNIFTHQLLFLFTVFLIGFQFGGKLATEQ</sequence>
<dbReference type="EMBL" id="UGXC01000003">
    <property type="protein sequence ID" value="SUG51932.1"/>
    <property type="molecule type" value="Genomic_DNA"/>
</dbReference>
<reference evidence="2 3" key="1">
    <citation type="submission" date="2018-06" db="EMBL/GenBank/DDBJ databases">
        <authorList>
            <consortium name="Pathogen Informatics"/>
            <person name="Doyle S."/>
        </authorList>
    </citation>
    <scope>NUCLEOTIDE SEQUENCE [LARGE SCALE GENOMIC DNA]</scope>
    <source>
        <strain evidence="2 3">NCTC7303</strain>
    </source>
</reference>
<gene>
    <name evidence="2" type="ORF">NCTC7303_04313</name>
</gene>
<keyword evidence="1" id="KW-0472">Membrane</keyword>
<protein>
    <submittedName>
        <fullName evidence="2">Uncharacterized protein</fullName>
    </submittedName>
</protein>
<keyword evidence="1" id="KW-1133">Transmembrane helix</keyword>
<proteinExistence type="predicted"/>
<evidence type="ECO:0000256" key="1">
    <source>
        <dbReference type="SAM" id="Phobius"/>
    </source>
</evidence>
<feature type="transmembrane region" description="Helical" evidence="1">
    <location>
        <begin position="44"/>
        <end position="64"/>
    </location>
</feature>
<accession>A0A379TMS1</accession>
<evidence type="ECO:0000313" key="3">
    <source>
        <dbReference type="Proteomes" id="UP000255443"/>
    </source>
</evidence>
<name>A0A379TMS1_SALER</name>
<organism evidence="2 3">
    <name type="scientific">Salmonella enterica subsp. arizonae</name>
    <dbReference type="NCBI Taxonomy" id="59203"/>
    <lineage>
        <taxon>Bacteria</taxon>
        <taxon>Pseudomonadati</taxon>
        <taxon>Pseudomonadota</taxon>
        <taxon>Gammaproteobacteria</taxon>
        <taxon>Enterobacterales</taxon>
        <taxon>Enterobacteriaceae</taxon>
        <taxon>Salmonella</taxon>
    </lineage>
</organism>
<keyword evidence="1" id="KW-0812">Transmembrane</keyword>